<dbReference type="PANTHER" id="PTHR21301:SF12">
    <property type="match status" value="1"/>
</dbReference>
<dbReference type="EMBL" id="CAUEEQ010036207">
    <property type="protein sequence ID" value="CAJ0953065.1"/>
    <property type="molecule type" value="Genomic_DNA"/>
</dbReference>
<evidence type="ECO:0000313" key="4">
    <source>
        <dbReference type="Proteomes" id="UP001176940"/>
    </source>
</evidence>
<dbReference type="InterPro" id="IPR000477">
    <property type="entry name" value="RT_dom"/>
</dbReference>
<comment type="caution">
    <text evidence="3">The sequence shown here is derived from an EMBL/GenBank/DDBJ whole genome shotgun (WGS) entry which is preliminary data.</text>
</comment>
<organism evidence="3 4">
    <name type="scientific">Ranitomeya imitator</name>
    <name type="common">mimic poison frog</name>
    <dbReference type="NCBI Taxonomy" id="111125"/>
    <lineage>
        <taxon>Eukaryota</taxon>
        <taxon>Metazoa</taxon>
        <taxon>Chordata</taxon>
        <taxon>Craniata</taxon>
        <taxon>Vertebrata</taxon>
        <taxon>Euteleostomi</taxon>
        <taxon>Amphibia</taxon>
        <taxon>Batrachia</taxon>
        <taxon>Anura</taxon>
        <taxon>Neobatrachia</taxon>
        <taxon>Hyloidea</taxon>
        <taxon>Dendrobatidae</taxon>
        <taxon>Dendrobatinae</taxon>
        <taxon>Ranitomeya</taxon>
    </lineage>
</organism>
<dbReference type="InterPro" id="IPR058912">
    <property type="entry name" value="HTH_animal"/>
</dbReference>
<proteinExistence type="predicted"/>
<evidence type="ECO:0000313" key="3">
    <source>
        <dbReference type="EMBL" id="CAJ0953065.1"/>
    </source>
</evidence>
<feature type="compositionally biased region" description="Basic residues" evidence="1">
    <location>
        <begin position="297"/>
        <end position="308"/>
    </location>
</feature>
<gene>
    <name evidence="3" type="ORF">RIMI_LOCUS14179558</name>
</gene>
<reference evidence="3" key="1">
    <citation type="submission" date="2023-07" db="EMBL/GenBank/DDBJ databases">
        <authorList>
            <person name="Stuckert A."/>
        </authorList>
    </citation>
    <scope>NUCLEOTIDE SEQUENCE</scope>
</reference>
<dbReference type="Proteomes" id="UP001176940">
    <property type="component" value="Unassembled WGS sequence"/>
</dbReference>
<name>A0ABN9LWZ7_9NEOB</name>
<protein>
    <recommendedName>
        <fullName evidence="2">Reverse transcriptase domain-containing protein</fullName>
    </recommendedName>
</protein>
<feature type="region of interest" description="Disordered" evidence="1">
    <location>
        <begin position="263"/>
        <end position="320"/>
    </location>
</feature>
<dbReference type="InterPro" id="IPR035901">
    <property type="entry name" value="GIY-YIG_endonuc_sf"/>
</dbReference>
<feature type="domain" description="Reverse transcriptase" evidence="2">
    <location>
        <begin position="283"/>
        <end position="648"/>
    </location>
</feature>
<dbReference type="PROSITE" id="PS50878">
    <property type="entry name" value="RT_POL"/>
    <property type="match status" value="1"/>
</dbReference>
<evidence type="ECO:0000256" key="1">
    <source>
        <dbReference type="SAM" id="MobiDB-lite"/>
    </source>
</evidence>
<dbReference type="Pfam" id="PF26215">
    <property type="entry name" value="HTH_animal"/>
    <property type="match status" value="1"/>
</dbReference>
<dbReference type="CDD" id="cd10442">
    <property type="entry name" value="GIY-YIG_PLEs"/>
    <property type="match status" value="1"/>
</dbReference>
<evidence type="ECO:0000259" key="2">
    <source>
        <dbReference type="PROSITE" id="PS50878"/>
    </source>
</evidence>
<keyword evidence="4" id="KW-1185">Reference proteome</keyword>
<accession>A0ABN9LWZ7</accession>
<dbReference type="Gene3D" id="3.40.1440.10">
    <property type="entry name" value="GIY-YIG endonuclease"/>
    <property type="match status" value="1"/>
</dbReference>
<dbReference type="PANTHER" id="PTHR21301">
    <property type="entry name" value="REVERSE TRANSCRIPTASE"/>
    <property type="match status" value="1"/>
</dbReference>
<sequence>MQPAESENIGFGKLGELLRKGSLYNAAVKRKRSPGRAIGTVTHDSATIFWCGKPHLSTDTVVPRYTLRLTFLYVSTLSTMSSLTFSYNPEETNTILSKLNLPSDFLKAPPRETRGRDLEREQRHQINLELHCATLTEYLRVKRIPRGLRVPLRPTLFSDCQEFCQKYEQILNKCSFDLMTLTVEHLQKAITSSKDTIKNIETQLSSSGTVEEIEALKIRIKTVTDQHRRDTEFRKRSKFQRDSEDYLNNRVYRWQEKTAFQTNTTRPDFHSSIDFSTSGSETDRREYPSGSSGFLGQRRRRQPQRRRGQGGANERRDADFYRVTRSQDIETHKLHTSTNLSTSDFQALQTLRTDNEIIIKPADKGGAIVIMNRSDYTQEIHRQLRDDTVYRLLPADPTIMVRNLIKETLDPYVEKGVIDGKTLEYLIKDFPITPWPPLNLYSPHWPSSWKKILTPLIRTSPSFLLDTGDFLRQLRNIDSPPSDLLLVSLDVKDLYTSIPHTQGILSVRHLLTNSSLHPDVVNLCIDLLTIVLTKNFFMFEDQFYLQTKGTAMGSNVAPPYANSYMALFEEEIVYPDPLFQAYCPFWKRYIDDVFCLWTGTPQTLDLFFHTLNTSWPGLTFTMTSSTERVSFLDTLVYKDELGTLRTDLYTKPTDRNSLLHYSSSHPTATKRSIPRSQFKRVQRIVTDPNLLETRTDEMYLKFRERGYPPDLLTEATNPHTTVRPLNNKRVPFVHVYHPYVHILHHSIRRHWNLLRTAHPRIPEFQDHFLPCYKHSTNIRDSLVKADLGTNKDSTQRFLTQPKHGTFPCLHCNQCNSVIKGDVFHHPHSGKRYNIKGYFTCDSSFVIYAVKCPCGLLYIGETTQPIRSRISKHKSTIRCQNLLLPLPSHFISKGHNISQLRFQILEHIPVQRRGGNRIHLLKKKEAYWIHELQTLSPKGLNREYDPLAFI</sequence>